<dbReference type="Pfam" id="PF00801">
    <property type="entry name" value="PKD"/>
    <property type="match status" value="1"/>
</dbReference>
<dbReference type="GO" id="GO:0016837">
    <property type="term" value="F:carbon-oxygen lyase activity, acting on polysaccharides"/>
    <property type="evidence" value="ECO:0007669"/>
    <property type="project" value="TreeGrafter"/>
</dbReference>
<dbReference type="SMART" id="SM00710">
    <property type="entry name" value="PbH1"/>
    <property type="match status" value="7"/>
</dbReference>
<dbReference type="InterPro" id="IPR006626">
    <property type="entry name" value="PbH1"/>
</dbReference>
<evidence type="ECO:0000313" key="8">
    <source>
        <dbReference type="Proteomes" id="UP000573327"/>
    </source>
</evidence>
<evidence type="ECO:0000256" key="3">
    <source>
        <dbReference type="ARBA" id="ARBA00022729"/>
    </source>
</evidence>
<dbReference type="Pfam" id="PF18911">
    <property type="entry name" value="PKD_4"/>
    <property type="match status" value="1"/>
</dbReference>
<dbReference type="InterPro" id="IPR035986">
    <property type="entry name" value="PKD_dom_sf"/>
</dbReference>
<dbReference type="SMART" id="SM00089">
    <property type="entry name" value="PKD"/>
    <property type="match status" value="2"/>
</dbReference>
<gene>
    <name evidence="7" type="ORF">F4556_003604</name>
</gene>
<evidence type="ECO:0000313" key="7">
    <source>
        <dbReference type="EMBL" id="MBB4948069.1"/>
    </source>
</evidence>
<dbReference type="CDD" id="cd00146">
    <property type="entry name" value="PKD"/>
    <property type="match status" value="2"/>
</dbReference>
<dbReference type="RefSeq" id="WP_184916993.1">
    <property type="nucleotide sequence ID" value="NZ_JACHJR010000001.1"/>
</dbReference>
<dbReference type="EMBL" id="JACHJR010000001">
    <property type="protein sequence ID" value="MBB4948069.1"/>
    <property type="molecule type" value="Genomic_DNA"/>
</dbReference>
<dbReference type="InterPro" id="IPR052052">
    <property type="entry name" value="Polysaccharide_Lyase_9"/>
</dbReference>
<dbReference type="GO" id="GO:0005975">
    <property type="term" value="P:carbohydrate metabolic process"/>
    <property type="evidence" value="ECO:0007669"/>
    <property type="project" value="UniProtKB-ARBA"/>
</dbReference>
<dbReference type="InterPro" id="IPR011050">
    <property type="entry name" value="Pectin_lyase_fold/virulence"/>
</dbReference>
<evidence type="ECO:0000256" key="5">
    <source>
        <dbReference type="SAM" id="SignalP"/>
    </source>
</evidence>
<evidence type="ECO:0000256" key="2">
    <source>
        <dbReference type="ARBA" id="ARBA00022525"/>
    </source>
</evidence>
<name>A0A7W7SCQ1_9ACTN</name>
<evidence type="ECO:0000256" key="4">
    <source>
        <dbReference type="SAM" id="MobiDB-lite"/>
    </source>
</evidence>
<dbReference type="SUPFAM" id="SSF51126">
    <property type="entry name" value="Pectin lyase-like"/>
    <property type="match status" value="1"/>
</dbReference>
<evidence type="ECO:0000259" key="6">
    <source>
        <dbReference type="PROSITE" id="PS50093"/>
    </source>
</evidence>
<feature type="signal peptide" evidence="5">
    <location>
        <begin position="1"/>
        <end position="25"/>
    </location>
</feature>
<dbReference type="InterPro" id="IPR039448">
    <property type="entry name" value="Beta_helix"/>
</dbReference>
<dbReference type="InterPro" id="IPR012334">
    <property type="entry name" value="Pectin_lyas_fold"/>
</dbReference>
<dbReference type="PANTHER" id="PTHR40088">
    <property type="entry name" value="PECTATE LYASE (EUROFUNG)"/>
    <property type="match status" value="1"/>
</dbReference>
<dbReference type="PANTHER" id="PTHR40088:SF2">
    <property type="entry name" value="SECRETED SUGAR HYDROLASE"/>
    <property type="match status" value="1"/>
</dbReference>
<dbReference type="PROSITE" id="PS50093">
    <property type="entry name" value="PKD"/>
    <property type="match status" value="2"/>
</dbReference>
<comment type="subcellular location">
    <subcellularLocation>
        <location evidence="1">Secreted</location>
    </subcellularLocation>
</comment>
<evidence type="ECO:0000256" key="1">
    <source>
        <dbReference type="ARBA" id="ARBA00004613"/>
    </source>
</evidence>
<keyword evidence="2" id="KW-0964">Secreted</keyword>
<protein>
    <recommendedName>
        <fullName evidence="6">PKD domain-containing protein</fullName>
    </recommendedName>
</protein>
<keyword evidence="3 5" id="KW-0732">Signal</keyword>
<sequence length="920" mass="94574">MYLRRLVLPAAVATVLAATALPAVAAEDVTVLHVDRRSKQCSDAGSGSAAAPFCTVQAGADAARAGQTVLVHEGGYQEQVTVRQSGEPGRPIVIQATGWDQPTWPDVEISTYGNEQRPRGFVLSGVHDVTVRGFRFWTSSEAVLVENSQRVTVERNQADNSGRLGPTPAIRLAGATTGAVVRRNHVLYNESHGIAVDAGVTGAVVSTNVIVANRGGGVVATDAPDTVITSNTLIGNCAGGVALVGGSPRTAVRNNVITDSDHCTANVQLRVSEGSVPGTTVDHNVVHPLMGGAGYRWGGTNHTTPEQLTAATGQGAHDLGDDPKVSRSSYGSPTPADSVAQDSADASAPGQLDIDLLGNPRADNPLRPNSPTGFHDRGAIELQAIDSLALSVDQTTGPTPLPVTATAKLVRNWPGETSYSFDFGDGSAPVRSNEPTVQHSYPATGTYQVTVTATDPASGRSLSSRPERVTVVAPGDLVAKLSVKPRQYYGGPLAYEFDATGSTSPWPLTGFEYDFGDGTPRWTGGPEAAHSYARPGTYQVTVTGSDSSGRRATSTQQLQVAYSASGYVPITPTRVADTRESGPALYAGEQTQVKLPQLPDGVRPEAVVLNVTAVAGSQPGYLTVRPDGQTSLPGTSNLNYTAGQVVANLVTVPVGVTDQVEIIPSANGTHVVVDAVGYYRAGTGDGFDPVTPARLLDTRTSAPVGPGGTTSIQLRGTHGVPADATAAVLNLTATGPTSAGYLTAYPSGTARPGTSSLNFTPGRTVANQVLVPIGADGRVTVFNSGGSTDVVADLFGYYGPSGGSLFTPVAPARLLDTRPGGALGPDSSTVVPVGGGNGVPADATAAVLNLTATEPGQAGYFTLYPDGGSRPGTSNLNFTAGQTVPNHATVPLGPEGRARLYNVAGRTHAVVDLFGYFGKR</sequence>
<dbReference type="Proteomes" id="UP000573327">
    <property type="component" value="Unassembled WGS sequence"/>
</dbReference>
<feature type="compositionally biased region" description="Low complexity" evidence="4">
    <location>
        <begin position="336"/>
        <end position="348"/>
    </location>
</feature>
<dbReference type="InterPro" id="IPR022409">
    <property type="entry name" value="PKD/Chitinase_dom"/>
</dbReference>
<proteinExistence type="predicted"/>
<dbReference type="Pfam" id="PF13229">
    <property type="entry name" value="Beta_helix"/>
    <property type="match status" value="1"/>
</dbReference>
<feature type="domain" description="PKD" evidence="6">
    <location>
        <begin position="497"/>
        <end position="567"/>
    </location>
</feature>
<keyword evidence="8" id="KW-1185">Reference proteome</keyword>
<dbReference type="AlphaFoldDB" id="A0A7W7SCQ1"/>
<dbReference type="GO" id="GO:0005576">
    <property type="term" value="C:extracellular region"/>
    <property type="evidence" value="ECO:0007669"/>
    <property type="project" value="UniProtKB-SubCell"/>
</dbReference>
<comment type="caution">
    <text evidence="7">The sequence shown here is derived from an EMBL/GenBank/DDBJ whole genome shotgun (WGS) entry which is preliminary data.</text>
</comment>
<dbReference type="InterPro" id="IPR000601">
    <property type="entry name" value="PKD_dom"/>
</dbReference>
<feature type="domain" description="PKD" evidence="6">
    <location>
        <begin position="414"/>
        <end position="476"/>
    </location>
</feature>
<dbReference type="Gene3D" id="2.60.40.10">
    <property type="entry name" value="Immunoglobulins"/>
    <property type="match status" value="2"/>
</dbReference>
<dbReference type="Gene3D" id="2.160.20.10">
    <property type="entry name" value="Single-stranded right-handed beta-helix, Pectin lyase-like"/>
    <property type="match status" value="1"/>
</dbReference>
<feature type="region of interest" description="Disordered" evidence="4">
    <location>
        <begin position="312"/>
        <end position="374"/>
    </location>
</feature>
<dbReference type="SUPFAM" id="SSF49299">
    <property type="entry name" value="PKD domain"/>
    <property type="match status" value="2"/>
</dbReference>
<reference evidence="7 8" key="1">
    <citation type="submission" date="2020-08" db="EMBL/GenBank/DDBJ databases">
        <title>Sequencing the genomes of 1000 actinobacteria strains.</title>
        <authorList>
            <person name="Klenk H.-P."/>
        </authorList>
    </citation>
    <scope>NUCLEOTIDE SEQUENCE [LARGE SCALE GENOMIC DNA]</scope>
    <source>
        <strain evidence="7 8">DSM 44786</strain>
    </source>
</reference>
<feature type="chain" id="PRO_5031077025" description="PKD domain-containing protein" evidence="5">
    <location>
        <begin position="26"/>
        <end position="920"/>
    </location>
</feature>
<organism evidence="7 8">
    <name type="scientific">Kitasatospora gansuensis</name>
    <dbReference type="NCBI Taxonomy" id="258050"/>
    <lineage>
        <taxon>Bacteria</taxon>
        <taxon>Bacillati</taxon>
        <taxon>Actinomycetota</taxon>
        <taxon>Actinomycetes</taxon>
        <taxon>Kitasatosporales</taxon>
        <taxon>Streptomycetaceae</taxon>
        <taxon>Kitasatospora</taxon>
    </lineage>
</organism>
<dbReference type="InterPro" id="IPR013783">
    <property type="entry name" value="Ig-like_fold"/>
</dbReference>
<accession>A0A7W7SCQ1</accession>